<proteinExistence type="inferred from homology"/>
<dbReference type="SUPFAM" id="SSF53335">
    <property type="entry name" value="S-adenosyl-L-methionine-dependent methyltransferases"/>
    <property type="match status" value="1"/>
</dbReference>
<dbReference type="InterPro" id="IPR029063">
    <property type="entry name" value="SAM-dependent_MTases_sf"/>
</dbReference>
<keyword evidence="5" id="KW-0949">S-adenosyl-L-methionine</keyword>
<dbReference type="EMBL" id="PJNI01000025">
    <property type="protein sequence ID" value="PKR79528.1"/>
    <property type="molecule type" value="Genomic_DNA"/>
</dbReference>
<keyword evidence="6" id="KW-0687">Ribonucleoprotein</keyword>
<dbReference type="Pfam" id="PF06325">
    <property type="entry name" value="PrmA"/>
    <property type="match status" value="1"/>
</dbReference>
<comment type="similarity">
    <text evidence="1">Belongs to the methyltransferase superfamily. PrmA family.</text>
</comment>
<dbReference type="AlphaFoldDB" id="A0A2I0QYX8"/>
<dbReference type="InterPro" id="IPR004498">
    <property type="entry name" value="Ribosomal_PrmA_MeTrfase"/>
</dbReference>
<organism evidence="6 7">
    <name type="scientific">Brumimicrobium salinarum</name>
    <dbReference type="NCBI Taxonomy" id="2058658"/>
    <lineage>
        <taxon>Bacteria</taxon>
        <taxon>Pseudomonadati</taxon>
        <taxon>Bacteroidota</taxon>
        <taxon>Flavobacteriia</taxon>
        <taxon>Flavobacteriales</taxon>
        <taxon>Crocinitomicaceae</taxon>
        <taxon>Brumimicrobium</taxon>
    </lineage>
</organism>
<accession>A0A2I0QYX8</accession>
<dbReference type="GO" id="GO:0005840">
    <property type="term" value="C:ribosome"/>
    <property type="evidence" value="ECO:0007669"/>
    <property type="project" value="UniProtKB-KW"/>
</dbReference>
<dbReference type="RefSeq" id="WP_101335768.1">
    <property type="nucleotide sequence ID" value="NZ_PJNI01000025.1"/>
</dbReference>
<dbReference type="GO" id="GO:0008276">
    <property type="term" value="F:protein methyltransferase activity"/>
    <property type="evidence" value="ECO:0007669"/>
    <property type="project" value="InterPro"/>
</dbReference>
<keyword evidence="4 6" id="KW-0808">Transferase</keyword>
<keyword evidence="6" id="KW-0689">Ribosomal protein</keyword>
<dbReference type="Proteomes" id="UP000236654">
    <property type="component" value="Unassembled WGS sequence"/>
</dbReference>
<comment type="caution">
    <text evidence="6">The sequence shown here is derived from an EMBL/GenBank/DDBJ whole genome shotgun (WGS) entry which is preliminary data.</text>
</comment>
<evidence type="ECO:0000313" key="6">
    <source>
        <dbReference type="EMBL" id="PKR79528.1"/>
    </source>
</evidence>
<evidence type="ECO:0000256" key="5">
    <source>
        <dbReference type="ARBA" id="ARBA00022691"/>
    </source>
</evidence>
<dbReference type="Gene3D" id="3.40.50.150">
    <property type="entry name" value="Vaccinia Virus protein VP39"/>
    <property type="match status" value="1"/>
</dbReference>
<evidence type="ECO:0000256" key="3">
    <source>
        <dbReference type="ARBA" id="ARBA00022603"/>
    </source>
</evidence>
<evidence type="ECO:0000256" key="4">
    <source>
        <dbReference type="ARBA" id="ARBA00022679"/>
    </source>
</evidence>
<keyword evidence="3 6" id="KW-0489">Methyltransferase</keyword>
<keyword evidence="7" id="KW-1185">Reference proteome</keyword>
<dbReference type="OrthoDB" id="9785995at2"/>
<gene>
    <name evidence="6" type="ORF">CW751_14605</name>
</gene>
<dbReference type="CDD" id="cd02440">
    <property type="entry name" value="AdoMet_MTases"/>
    <property type="match status" value="1"/>
</dbReference>
<evidence type="ECO:0000313" key="7">
    <source>
        <dbReference type="Proteomes" id="UP000236654"/>
    </source>
</evidence>
<keyword evidence="2" id="KW-0963">Cytoplasm</keyword>
<sequence>MDYLELELNISPSFPWTEIIVQELANIGFESFTENDNKLQAFIAKANFDKDKTESLLHTFKEKEVRINHQLKTIPTQNWNATWEADYPPVYVDQTVLIRAPFHSKDDGFTYNIEIQPQMSFGTGHHQTTYLLCKALLAIDFNKKTVLDVGTGTGVLGILTSILGAKTVFGTDIEQGAVENAIENTSRNNIQNFTIKKGDIDIVPNKDYDVIIANINKNVLIDHMESYGQLIKLNGKLLLSGFFETDVPELLNVAKNYGFNLEKTFEKEKWAVIQLIKSH</sequence>
<dbReference type="PANTHER" id="PTHR43648:SF1">
    <property type="entry name" value="ELECTRON TRANSFER FLAVOPROTEIN BETA SUBUNIT LYSINE METHYLTRANSFERASE"/>
    <property type="match status" value="1"/>
</dbReference>
<reference evidence="6 7" key="1">
    <citation type="submission" date="2017-12" db="EMBL/GenBank/DDBJ databases">
        <title>The draft genome sequence of Brumimicrobium saltpan LHR20.</title>
        <authorList>
            <person name="Do Z.-J."/>
            <person name="Luo H.-R."/>
        </authorList>
    </citation>
    <scope>NUCLEOTIDE SEQUENCE [LARGE SCALE GENOMIC DNA]</scope>
    <source>
        <strain evidence="6 7">LHR20</strain>
    </source>
</reference>
<dbReference type="PIRSF" id="PIRSF000401">
    <property type="entry name" value="RPL11_MTase"/>
    <property type="match status" value="1"/>
</dbReference>
<dbReference type="PANTHER" id="PTHR43648">
    <property type="entry name" value="ELECTRON TRANSFER FLAVOPROTEIN BETA SUBUNIT LYSINE METHYLTRANSFERASE"/>
    <property type="match status" value="1"/>
</dbReference>
<dbReference type="GO" id="GO:0032259">
    <property type="term" value="P:methylation"/>
    <property type="evidence" value="ECO:0007669"/>
    <property type="project" value="UniProtKB-KW"/>
</dbReference>
<name>A0A2I0QYX8_9FLAO</name>
<evidence type="ECO:0000256" key="2">
    <source>
        <dbReference type="ARBA" id="ARBA00022490"/>
    </source>
</evidence>
<evidence type="ECO:0000256" key="1">
    <source>
        <dbReference type="ARBA" id="ARBA00009741"/>
    </source>
</evidence>
<dbReference type="InterPro" id="IPR050078">
    <property type="entry name" value="Ribosomal_L11_MeTrfase_PrmA"/>
</dbReference>
<protein>
    <submittedName>
        <fullName evidence="6">50S ribosomal protein L11 methyltransferase</fullName>
    </submittedName>
</protein>
<dbReference type="NCBIfam" id="NF001785">
    <property type="entry name" value="PRK00517.2-2"/>
    <property type="match status" value="1"/>
</dbReference>